<dbReference type="PROSITE" id="PS50026">
    <property type="entry name" value="EGF_3"/>
    <property type="match status" value="1"/>
</dbReference>
<dbReference type="InterPro" id="IPR000742">
    <property type="entry name" value="EGF"/>
</dbReference>
<dbReference type="Gene3D" id="2.10.25.10">
    <property type="entry name" value="Laminin"/>
    <property type="match status" value="1"/>
</dbReference>
<dbReference type="PROSITE" id="PS00022">
    <property type="entry name" value="EGF_1"/>
    <property type="match status" value="1"/>
</dbReference>
<comment type="caution">
    <text evidence="2">Lacks conserved residue(s) required for the propagation of feature annotation.</text>
</comment>
<protein>
    <recommendedName>
        <fullName evidence="4">EGF-like domain-containing protein</fullName>
    </recommendedName>
</protein>
<keyword evidence="2" id="KW-0245">EGF-like domain</keyword>
<name>A0A9P9YWX2_9MUSC</name>
<feature type="disulfide bond" evidence="2">
    <location>
        <begin position="73"/>
        <end position="82"/>
    </location>
</feature>
<proteinExistence type="predicted"/>
<reference evidence="5" key="1">
    <citation type="journal article" date="2023" name="Genome Biol. Evol.">
        <title>Long-read-based Genome Assembly of Drosophila gunungcola Reveals Fewer Chemosensory Genes in Flower-breeding Species.</title>
        <authorList>
            <person name="Negi A."/>
            <person name="Liao B.Y."/>
            <person name="Yeh S.D."/>
        </authorList>
    </citation>
    <scope>NUCLEOTIDE SEQUENCE</scope>
    <source>
        <strain evidence="5">Sukarami</strain>
    </source>
</reference>
<evidence type="ECO:0000313" key="5">
    <source>
        <dbReference type="EMBL" id="KAI8044430.1"/>
    </source>
</evidence>
<evidence type="ECO:0000256" key="3">
    <source>
        <dbReference type="SAM" id="SignalP"/>
    </source>
</evidence>
<evidence type="ECO:0000259" key="4">
    <source>
        <dbReference type="PROSITE" id="PS50026"/>
    </source>
</evidence>
<comment type="caution">
    <text evidence="5">The sequence shown here is derived from an EMBL/GenBank/DDBJ whole genome shotgun (WGS) entry which is preliminary data.</text>
</comment>
<organism evidence="5 6">
    <name type="scientific">Drosophila gunungcola</name>
    <name type="common">fruit fly</name>
    <dbReference type="NCBI Taxonomy" id="103775"/>
    <lineage>
        <taxon>Eukaryota</taxon>
        <taxon>Metazoa</taxon>
        <taxon>Ecdysozoa</taxon>
        <taxon>Arthropoda</taxon>
        <taxon>Hexapoda</taxon>
        <taxon>Insecta</taxon>
        <taxon>Pterygota</taxon>
        <taxon>Neoptera</taxon>
        <taxon>Endopterygota</taxon>
        <taxon>Diptera</taxon>
        <taxon>Brachycera</taxon>
        <taxon>Muscomorpha</taxon>
        <taxon>Ephydroidea</taxon>
        <taxon>Drosophilidae</taxon>
        <taxon>Drosophila</taxon>
        <taxon>Sophophora</taxon>
    </lineage>
</organism>
<gene>
    <name evidence="5" type="ORF">M5D96_000589</name>
</gene>
<evidence type="ECO:0000256" key="2">
    <source>
        <dbReference type="PROSITE-ProRule" id="PRU00076"/>
    </source>
</evidence>
<dbReference type="InterPro" id="IPR013111">
    <property type="entry name" value="EGF_extracell"/>
</dbReference>
<feature type="domain" description="EGF-like" evidence="4">
    <location>
        <begin position="48"/>
        <end position="83"/>
    </location>
</feature>
<dbReference type="Proteomes" id="UP001059596">
    <property type="component" value="Chromosome 3R"/>
</dbReference>
<feature type="chain" id="PRO_5040165837" description="EGF-like domain-containing protein" evidence="3">
    <location>
        <begin position="50"/>
        <end position="90"/>
    </location>
</feature>
<dbReference type="EMBL" id="JAMKOV010000001">
    <property type="protein sequence ID" value="KAI8044430.1"/>
    <property type="molecule type" value="Genomic_DNA"/>
</dbReference>
<evidence type="ECO:0000256" key="1">
    <source>
        <dbReference type="ARBA" id="ARBA00023157"/>
    </source>
</evidence>
<sequence>MCLAEQPLKQPNRSSTLPTFNAKYRRKCLLLLTLLLFHGCFSGLHRASAFNCTAHGGRCQNDGQCQEDGQCLCADGWQGPECQFCGGKVR</sequence>
<keyword evidence="3" id="KW-0732">Signal</keyword>
<evidence type="ECO:0000313" key="6">
    <source>
        <dbReference type="Proteomes" id="UP001059596"/>
    </source>
</evidence>
<dbReference type="Pfam" id="PF07974">
    <property type="entry name" value="EGF_2"/>
    <property type="match status" value="1"/>
</dbReference>
<feature type="signal peptide" evidence="3">
    <location>
        <begin position="1"/>
        <end position="49"/>
    </location>
</feature>
<keyword evidence="1 2" id="KW-1015">Disulfide bond</keyword>
<keyword evidence="6" id="KW-1185">Reference proteome</keyword>
<accession>A0A9P9YWX2</accession>
<dbReference type="AlphaFoldDB" id="A0A9P9YWX2"/>